<accession>I5D634</accession>
<evidence type="ECO:0000256" key="3">
    <source>
        <dbReference type="SAM" id="SignalP"/>
    </source>
</evidence>
<proteinExistence type="predicted"/>
<dbReference type="OrthoDB" id="402581at2"/>
<feature type="chain" id="PRO_5003701720" description="Lipoprotein" evidence="3">
    <location>
        <begin position="23"/>
        <end position="600"/>
    </location>
</feature>
<sequence length="600" mass="70002">MRRKWFLRGGLLTLSSTLISSSCVVLNTLNPDGTSNHTSPGSREGDFKPGGGSNQGGSNNSERTDSESSSKAYLASATETGELFSDWFKDYVDKKMADEAKAMEDKEAAKVDAKIHEDEHRITSAELTGELFSYWIKEYWYNYYKSRIYRDSVSGFDIDLHPSSKQIDEENMRLNKIVAKMLAKVNESNKDSLRYLIDELKKAQAEAIKEQKEAEIEFNNKEKSYEKELQDKIAKYKKYEEDQRKKIAEEKSSNDDNIKFWTVNGKVESMKNERKLALEEITDLNELLEDAKELEKETKSKLEIFDKKMAESEELKRKADRVDYEKFFFVHNEQAITTKYLNQITQVESVYVPVIDKLSAQLRSISSEFLVMSGYFNKILYNEKEKSLFVYNNEEKSSFSIFNDLKGVLYAKELLAKSEKVAKELRDELEAELKEKRAKIWAAEKAALNEHKEIVKSYDDKHMKLLKEKEEVDKWLSDHNDELKKINTLVSLYKKNIRDIESNIGTVNNHINNLTSKIDSYRPEFAKSYIENNKELDELIKRIEKETINFIDQAYKNYERQMNKLDKESYELEINTDKKVARYQEIINKLEEAIKAIDKK</sequence>
<keyword evidence="3" id="KW-0732">Signal</keyword>
<dbReference type="NCBIfam" id="NF045950">
    <property type="entry name" value="MAG6090_repeat"/>
    <property type="match status" value="1"/>
</dbReference>
<organism evidence="4 5">
    <name type="scientific">Mycoplasmopsis agalactiae 14628</name>
    <dbReference type="NCBI Taxonomy" id="1110504"/>
    <lineage>
        <taxon>Bacteria</taxon>
        <taxon>Bacillati</taxon>
        <taxon>Mycoplasmatota</taxon>
        <taxon>Mycoplasmoidales</taxon>
        <taxon>Metamycoplasmataceae</taxon>
        <taxon>Mycoplasmopsis</taxon>
    </lineage>
</organism>
<dbReference type="EMBL" id="AJPR01000006">
    <property type="protein sequence ID" value="EIN15143.1"/>
    <property type="molecule type" value="Genomic_DNA"/>
</dbReference>
<evidence type="ECO:0000256" key="1">
    <source>
        <dbReference type="SAM" id="Coils"/>
    </source>
</evidence>
<feature type="coiled-coil region" evidence="1">
    <location>
        <begin position="415"/>
        <end position="446"/>
    </location>
</feature>
<dbReference type="AlphaFoldDB" id="I5D634"/>
<evidence type="ECO:0000313" key="5">
    <source>
        <dbReference type="Proteomes" id="UP000003181"/>
    </source>
</evidence>
<evidence type="ECO:0008006" key="6">
    <source>
        <dbReference type="Google" id="ProtNLM"/>
    </source>
</evidence>
<dbReference type="RefSeq" id="WP_004024009.1">
    <property type="nucleotide sequence ID" value="NZ_AJPR01000006.1"/>
</dbReference>
<feature type="signal peptide" evidence="3">
    <location>
        <begin position="1"/>
        <end position="22"/>
    </location>
</feature>
<name>I5D634_MYCAA</name>
<feature type="region of interest" description="Disordered" evidence="2">
    <location>
        <begin position="32"/>
        <end position="72"/>
    </location>
</feature>
<dbReference type="PATRIC" id="fig|1110504.5.peg.244"/>
<dbReference type="PROSITE" id="PS51257">
    <property type="entry name" value="PROKAR_LIPOPROTEIN"/>
    <property type="match status" value="1"/>
</dbReference>
<dbReference type="Gene3D" id="1.10.287.1490">
    <property type="match status" value="1"/>
</dbReference>
<dbReference type="Proteomes" id="UP000003181">
    <property type="component" value="Unassembled WGS sequence"/>
</dbReference>
<reference evidence="4 5" key="1">
    <citation type="journal article" date="2012" name="Appl. Environ. Microbiol.">
        <title>Emergence of Atypical Mycoplasma agalactiae Strains Harboring a New Prophage and Associated with an Alpine Wild Ungulate Mortality Episode.</title>
        <authorList>
            <person name="Tardy F."/>
            <person name="Baranowski E."/>
            <person name="Nouvel L.X."/>
            <person name="Mick V."/>
            <person name="Manso-Silvan L."/>
            <person name="Thiaucourt F."/>
            <person name="Thebault P."/>
            <person name="Breton M."/>
            <person name="Sirand-Pugnet P."/>
            <person name="Blanchard A."/>
            <person name="Garnier A."/>
            <person name="Gibert P."/>
            <person name="Game Y."/>
            <person name="Poumarat F."/>
            <person name="Citti C."/>
        </authorList>
    </citation>
    <scope>NUCLEOTIDE SEQUENCE [LARGE SCALE GENOMIC DNA]</scope>
    <source>
        <strain evidence="4 5">14628</strain>
    </source>
</reference>
<protein>
    <recommendedName>
        <fullName evidence="6">Lipoprotein</fullName>
    </recommendedName>
</protein>
<gene>
    <name evidence="4" type="ORF">MAGb_2420</name>
</gene>
<feature type="coiled-coil region" evidence="1">
    <location>
        <begin position="193"/>
        <end position="242"/>
    </location>
</feature>
<dbReference type="NCBIfam" id="NF045931">
    <property type="entry name" value="LP_sig_MAG6090"/>
    <property type="match status" value="1"/>
</dbReference>
<evidence type="ECO:0000313" key="4">
    <source>
        <dbReference type="EMBL" id="EIN15143.1"/>
    </source>
</evidence>
<feature type="coiled-coil region" evidence="1">
    <location>
        <begin position="267"/>
        <end position="304"/>
    </location>
</feature>
<feature type="compositionally biased region" description="Polar residues" evidence="2">
    <location>
        <begin position="32"/>
        <end position="41"/>
    </location>
</feature>
<feature type="coiled-coil region" evidence="1">
    <location>
        <begin position="526"/>
        <end position="600"/>
    </location>
</feature>
<dbReference type="STRING" id="1110504.MAGb_2420"/>
<keyword evidence="1" id="KW-0175">Coiled coil</keyword>
<comment type="caution">
    <text evidence="4">The sequence shown here is derived from an EMBL/GenBank/DDBJ whole genome shotgun (WGS) entry which is preliminary data.</text>
</comment>
<evidence type="ECO:0000256" key="2">
    <source>
        <dbReference type="SAM" id="MobiDB-lite"/>
    </source>
</evidence>